<evidence type="ECO:0000259" key="5">
    <source>
        <dbReference type="PROSITE" id="PS51384"/>
    </source>
</evidence>
<comment type="cofactor">
    <cofactor evidence="1">
        <name>FAD</name>
        <dbReference type="ChEBI" id="CHEBI:57692"/>
    </cofactor>
</comment>
<dbReference type="CDD" id="cd00207">
    <property type="entry name" value="fer2"/>
    <property type="match status" value="1"/>
</dbReference>
<dbReference type="InterPro" id="IPR017938">
    <property type="entry name" value="Riboflavin_synthase-like_b-brl"/>
</dbReference>
<feature type="domain" description="FAD-binding FR-type" evidence="5">
    <location>
        <begin position="105"/>
        <end position="204"/>
    </location>
</feature>
<dbReference type="EMBL" id="JANSLM010000028">
    <property type="protein sequence ID" value="MDT8843710.1"/>
    <property type="molecule type" value="Genomic_DNA"/>
</dbReference>
<dbReference type="InterPro" id="IPR008333">
    <property type="entry name" value="Cbr1-like_FAD-bd_dom"/>
</dbReference>
<keyword evidence="2" id="KW-0408">Iron</keyword>
<feature type="domain" description="2Fe-2S ferredoxin-type" evidence="4">
    <location>
        <begin position="5"/>
        <end position="97"/>
    </location>
</feature>
<dbReference type="InterPro" id="IPR012675">
    <property type="entry name" value="Beta-grasp_dom_sf"/>
</dbReference>
<evidence type="ECO:0000256" key="3">
    <source>
        <dbReference type="ARBA" id="ARBA00034078"/>
    </source>
</evidence>
<keyword evidence="2" id="KW-0001">2Fe-2S</keyword>
<dbReference type="Pfam" id="PF00175">
    <property type="entry name" value="NAD_binding_1"/>
    <property type="match status" value="1"/>
</dbReference>
<accession>A0AAP5QJE2</accession>
<keyword evidence="2" id="KW-0411">Iron-sulfur</keyword>
<dbReference type="Pfam" id="PF00111">
    <property type="entry name" value="Fer2"/>
    <property type="match status" value="1"/>
</dbReference>
<evidence type="ECO:0000256" key="1">
    <source>
        <dbReference type="ARBA" id="ARBA00001974"/>
    </source>
</evidence>
<dbReference type="InterPro" id="IPR001041">
    <property type="entry name" value="2Fe-2S_ferredoxin-type"/>
</dbReference>
<comment type="cofactor">
    <cofactor evidence="3">
        <name>[2Fe-2S] cluster</name>
        <dbReference type="ChEBI" id="CHEBI:190135"/>
    </cofactor>
</comment>
<name>A0AAP5QJE2_9BURK</name>
<dbReference type="InterPro" id="IPR017927">
    <property type="entry name" value="FAD-bd_FR_type"/>
</dbReference>
<proteinExistence type="predicted"/>
<dbReference type="PRINTS" id="PR00410">
    <property type="entry name" value="PHEHYDRXLASE"/>
</dbReference>
<dbReference type="PROSITE" id="PS51085">
    <property type="entry name" value="2FE2S_FER_2"/>
    <property type="match status" value="1"/>
</dbReference>
<dbReference type="GO" id="GO:0051537">
    <property type="term" value="F:2 iron, 2 sulfur cluster binding"/>
    <property type="evidence" value="ECO:0007669"/>
    <property type="project" value="UniProtKB-KW"/>
</dbReference>
<protein>
    <submittedName>
        <fullName evidence="6">2Fe-2S iron-sulfur cluster-binding protein</fullName>
    </submittedName>
</protein>
<dbReference type="Gene3D" id="3.10.20.30">
    <property type="match status" value="1"/>
</dbReference>
<dbReference type="PANTHER" id="PTHR47354:SF5">
    <property type="entry name" value="PROTEIN RFBI"/>
    <property type="match status" value="1"/>
</dbReference>
<dbReference type="Gene3D" id="2.40.30.10">
    <property type="entry name" value="Translation factors"/>
    <property type="match status" value="1"/>
</dbReference>
<sequence>MTSRSPFNISLNDSTLSFDVDNGDTILSAALRNGIGLAYECNSGGCGNCSFELKDGVVEELWAEAPGLSDEARKKGRYLACQCAPASDLKISARVNNRFLAQFPPIRFKAPLIAKRMLTSDMAEFTFRVKEGSDFLPGQFAIFRLPGTDGCRAYSMANLTEDGQFWSFVIKRLPAGRTTNFLFERLEVGAEIEFDGPYGLSYLQPAIDRDIICIGGGSGLAPLLSITRAAIRAPELKHRKIFFFYGARRSADHCLKHFLDQDPLIAERVKIIEVVSDEDPEWRGEKGLVHEVLKRQMAGDLDRYEYYVCGPKGMTDALQVFLSVENKVPTKQIHFDRFY</sequence>
<dbReference type="PROSITE" id="PS00197">
    <property type="entry name" value="2FE2S_FER_1"/>
    <property type="match status" value="1"/>
</dbReference>
<dbReference type="CDD" id="cd06190">
    <property type="entry name" value="T4MO_e_transfer_like"/>
    <property type="match status" value="1"/>
</dbReference>
<gene>
    <name evidence="6" type="ORF">ParKJ_40625</name>
</gene>
<dbReference type="PANTHER" id="PTHR47354">
    <property type="entry name" value="NADH OXIDOREDUCTASE HCR"/>
    <property type="match status" value="1"/>
</dbReference>
<dbReference type="InterPro" id="IPR001433">
    <property type="entry name" value="OxRdtase_FAD/NAD-bd"/>
</dbReference>
<dbReference type="InterPro" id="IPR050415">
    <property type="entry name" value="MRET"/>
</dbReference>
<dbReference type="InterPro" id="IPR001709">
    <property type="entry name" value="Flavoprot_Pyr_Nucl_cyt_Rdtase"/>
</dbReference>
<evidence type="ECO:0000313" key="7">
    <source>
        <dbReference type="Proteomes" id="UP001246473"/>
    </source>
</evidence>
<dbReference type="InterPro" id="IPR039261">
    <property type="entry name" value="FNR_nucleotide-bd"/>
</dbReference>
<evidence type="ECO:0000313" key="6">
    <source>
        <dbReference type="EMBL" id="MDT8843710.1"/>
    </source>
</evidence>
<dbReference type="InterPro" id="IPR036010">
    <property type="entry name" value="2Fe-2S_ferredoxin-like_sf"/>
</dbReference>
<dbReference type="AlphaFoldDB" id="A0AAP5QJE2"/>
<dbReference type="SUPFAM" id="SSF54292">
    <property type="entry name" value="2Fe-2S ferredoxin-like"/>
    <property type="match status" value="1"/>
</dbReference>
<dbReference type="GO" id="GO:0016491">
    <property type="term" value="F:oxidoreductase activity"/>
    <property type="evidence" value="ECO:0007669"/>
    <property type="project" value="InterPro"/>
</dbReference>
<dbReference type="SUPFAM" id="SSF63380">
    <property type="entry name" value="Riboflavin synthase domain-like"/>
    <property type="match status" value="1"/>
</dbReference>
<comment type="caution">
    <text evidence="6">The sequence shown here is derived from an EMBL/GenBank/DDBJ whole genome shotgun (WGS) entry which is preliminary data.</text>
</comment>
<dbReference type="SMR" id="A0AAP5QJE2"/>
<organism evidence="6 7">
    <name type="scientific">Paraburkholderia fungorum</name>
    <dbReference type="NCBI Taxonomy" id="134537"/>
    <lineage>
        <taxon>Bacteria</taxon>
        <taxon>Pseudomonadati</taxon>
        <taxon>Pseudomonadota</taxon>
        <taxon>Betaproteobacteria</taxon>
        <taxon>Burkholderiales</taxon>
        <taxon>Burkholderiaceae</taxon>
        <taxon>Paraburkholderia</taxon>
    </lineage>
</organism>
<dbReference type="Pfam" id="PF00970">
    <property type="entry name" value="FAD_binding_6"/>
    <property type="match status" value="1"/>
</dbReference>
<keyword evidence="2" id="KW-0479">Metal-binding</keyword>
<dbReference type="RefSeq" id="WP_275956760.1">
    <property type="nucleotide sequence ID" value="NZ_JAHNIZ010000001.1"/>
</dbReference>
<dbReference type="PRINTS" id="PR00371">
    <property type="entry name" value="FPNCR"/>
</dbReference>
<dbReference type="SUPFAM" id="SSF52343">
    <property type="entry name" value="Ferredoxin reductase-like, C-terminal NADP-linked domain"/>
    <property type="match status" value="1"/>
</dbReference>
<reference evidence="6" key="1">
    <citation type="submission" date="2022-08" db="EMBL/GenBank/DDBJ databases">
        <authorList>
            <person name="Kim S.-J."/>
        </authorList>
    </citation>
    <scope>NUCLEOTIDE SEQUENCE</scope>
    <source>
        <strain evidence="6">KJ</strain>
    </source>
</reference>
<dbReference type="Proteomes" id="UP001246473">
    <property type="component" value="Unassembled WGS sequence"/>
</dbReference>
<dbReference type="PROSITE" id="PS51384">
    <property type="entry name" value="FAD_FR"/>
    <property type="match status" value="1"/>
</dbReference>
<dbReference type="Gene3D" id="3.40.50.80">
    <property type="entry name" value="Nucleotide-binding domain of ferredoxin-NADP reductase (FNR) module"/>
    <property type="match status" value="1"/>
</dbReference>
<dbReference type="InterPro" id="IPR006058">
    <property type="entry name" value="2Fe2S_fd_BS"/>
</dbReference>
<evidence type="ECO:0000259" key="4">
    <source>
        <dbReference type="PROSITE" id="PS51085"/>
    </source>
</evidence>
<evidence type="ECO:0000256" key="2">
    <source>
        <dbReference type="ARBA" id="ARBA00022714"/>
    </source>
</evidence>